<evidence type="ECO:0000313" key="3">
    <source>
        <dbReference type="EMBL" id="KAF2874706.1"/>
    </source>
</evidence>
<feature type="domain" description="Heterokaryon incompatibility" evidence="1">
    <location>
        <begin position="22"/>
        <end position="106"/>
    </location>
</feature>
<sequence>MRLLHAETLEFHSFLESELPRYLILSHTWGNEEVSYQEMCLIINRKGYDKIVQTAKITRKRGFEYFWIDTCCIDKSSSAELQESINSMYRWYKISAYCVVHFEDAKPIEEQDHCLQNSRWNTRGWTLQELIAPPSLGFYDQTWKHIVEKRWALEQLSKVTQIPEYVLVTGDLTDTSVAQKMSWAAKRSTSRVEDMAYSLLGLFGIHMPMLYGEGENAFLRLQEEIMKTTTDDSIFAWDRPCAIYTTSQEVYLHKI</sequence>
<proteinExistence type="predicted"/>
<name>A0A7C8ICN8_9PLEO</name>
<dbReference type="PANTHER" id="PTHR10622">
    <property type="entry name" value="HET DOMAIN-CONTAINING PROTEIN"/>
    <property type="match status" value="1"/>
</dbReference>
<evidence type="ECO:0000313" key="4">
    <source>
        <dbReference type="Proteomes" id="UP000481861"/>
    </source>
</evidence>
<dbReference type="Pfam" id="PF26640">
    <property type="entry name" value="DUF8212"/>
    <property type="match status" value="1"/>
</dbReference>
<evidence type="ECO:0000259" key="2">
    <source>
        <dbReference type="Pfam" id="PF26640"/>
    </source>
</evidence>
<dbReference type="Pfam" id="PF06985">
    <property type="entry name" value="HET"/>
    <property type="match status" value="1"/>
</dbReference>
<feature type="domain" description="DUF8212" evidence="2">
    <location>
        <begin position="216"/>
        <end position="244"/>
    </location>
</feature>
<organism evidence="3 4">
    <name type="scientific">Massariosphaeria phaeospora</name>
    <dbReference type="NCBI Taxonomy" id="100035"/>
    <lineage>
        <taxon>Eukaryota</taxon>
        <taxon>Fungi</taxon>
        <taxon>Dikarya</taxon>
        <taxon>Ascomycota</taxon>
        <taxon>Pezizomycotina</taxon>
        <taxon>Dothideomycetes</taxon>
        <taxon>Pleosporomycetidae</taxon>
        <taxon>Pleosporales</taxon>
        <taxon>Pleosporales incertae sedis</taxon>
        <taxon>Massariosphaeria</taxon>
    </lineage>
</organism>
<dbReference type="OrthoDB" id="20872at2759"/>
<evidence type="ECO:0000259" key="1">
    <source>
        <dbReference type="Pfam" id="PF06985"/>
    </source>
</evidence>
<dbReference type="Proteomes" id="UP000481861">
    <property type="component" value="Unassembled WGS sequence"/>
</dbReference>
<dbReference type="AlphaFoldDB" id="A0A7C8ICN8"/>
<reference evidence="3 4" key="1">
    <citation type="submission" date="2020-01" db="EMBL/GenBank/DDBJ databases">
        <authorList>
            <consortium name="DOE Joint Genome Institute"/>
            <person name="Haridas S."/>
            <person name="Albert R."/>
            <person name="Binder M."/>
            <person name="Bloem J."/>
            <person name="Labutti K."/>
            <person name="Salamov A."/>
            <person name="Andreopoulos B."/>
            <person name="Baker S.E."/>
            <person name="Barry K."/>
            <person name="Bills G."/>
            <person name="Bluhm B.H."/>
            <person name="Cannon C."/>
            <person name="Castanera R."/>
            <person name="Culley D.E."/>
            <person name="Daum C."/>
            <person name="Ezra D."/>
            <person name="Gonzalez J.B."/>
            <person name="Henrissat B."/>
            <person name="Kuo A."/>
            <person name="Liang C."/>
            <person name="Lipzen A."/>
            <person name="Lutzoni F."/>
            <person name="Magnuson J."/>
            <person name="Mondo S."/>
            <person name="Nolan M."/>
            <person name="Ohm R."/>
            <person name="Pangilinan J."/>
            <person name="Park H.-J.H."/>
            <person name="Ramirez L."/>
            <person name="Alfaro M."/>
            <person name="Sun H."/>
            <person name="Tritt A."/>
            <person name="Yoshinaga Y."/>
            <person name="Zwiers L.-H.L."/>
            <person name="Turgeon B.G."/>
            <person name="Goodwin S.B."/>
            <person name="Spatafora J.W."/>
            <person name="Crous P.W."/>
            <person name="Grigoriev I.V."/>
        </authorList>
    </citation>
    <scope>NUCLEOTIDE SEQUENCE [LARGE SCALE GENOMIC DNA]</scope>
    <source>
        <strain evidence="3 4">CBS 611.86</strain>
    </source>
</reference>
<dbReference type="PANTHER" id="PTHR10622:SF12">
    <property type="entry name" value="HET DOMAIN-CONTAINING PROTEIN"/>
    <property type="match status" value="1"/>
</dbReference>
<dbReference type="EMBL" id="JAADJZ010000005">
    <property type="protein sequence ID" value="KAF2874706.1"/>
    <property type="molecule type" value="Genomic_DNA"/>
</dbReference>
<dbReference type="InterPro" id="IPR010730">
    <property type="entry name" value="HET"/>
</dbReference>
<comment type="caution">
    <text evidence="3">The sequence shown here is derived from an EMBL/GenBank/DDBJ whole genome shotgun (WGS) entry which is preliminary data.</text>
</comment>
<accession>A0A7C8ICN8</accession>
<protein>
    <submittedName>
        <fullName evidence="3">Heterokaryon incompatibility protein-domain-containing protein</fullName>
    </submittedName>
</protein>
<gene>
    <name evidence="3" type="ORF">BDV95DRAFT_626385</name>
</gene>
<dbReference type="InterPro" id="IPR058525">
    <property type="entry name" value="DUF8212"/>
</dbReference>
<keyword evidence="4" id="KW-1185">Reference proteome</keyword>